<gene>
    <name evidence="1" type="ORF">FNH09_13925</name>
</gene>
<organism evidence="1 2">
    <name type="scientific">Streptomyces adustus</name>
    <dbReference type="NCBI Taxonomy" id="1609272"/>
    <lineage>
        <taxon>Bacteria</taxon>
        <taxon>Bacillati</taxon>
        <taxon>Actinomycetota</taxon>
        <taxon>Actinomycetes</taxon>
        <taxon>Kitasatosporales</taxon>
        <taxon>Streptomycetaceae</taxon>
        <taxon>Streptomyces</taxon>
    </lineage>
</organism>
<reference evidence="1 2" key="1">
    <citation type="submission" date="2019-07" db="EMBL/GenBank/DDBJ databases">
        <title>New species of Amycolatopsis and Streptomyces.</title>
        <authorList>
            <person name="Duangmal K."/>
            <person name="Teo W.F.A."/>
            <person name="Lipun K."/>
        </authorList>
    </citation>
    <scope>NUCLEOTIDE SEQUENCE [LARGE SCALE GENOMIC DNA]</scope>
    <source>
        <strain evidence="1 2">NBRC 109810</strain>
    </source>
</reference>
<dbReference type="OrthoDB" id="3538459at2"/>
<dbReference type="EMBL" id="VJZD01000045">
    <property type="protein sequence ID" value="MPY32331.1"/>
    <property type="molecule type" value="Genomic_DNA"/>
</dbReference>
<protein>
    <submittedName>
        <fullName evidence="1">Uncharacterized protein</fullName>
    </submittedName>
</protein>
<evidence type="ECO:0000313" key="1">
    <source>
        <dbReference type="EMBL" id="MPY32331.1"/>
    </source>
</evidence>
<keyword evidence="2" id="KW-1185">Reference proteome</keyword>
<sequence>MALSSRPWFERLNATADQVREKRVESSDDLTLWTAYVEAHREMQRQRFEFYKRSQDATTVLRKALAEHHTENEHAALTYAKDFVADVALLPVLVEMAMTVRYLPDARHAIANIPRPQLIAALEALFNTKLQALQDTDDDYYARWAELLVHLQAWPMLARLAERARTSGNPDVQEIATWITTEYGPMLALEGWT</sequence>
<dbReference type="RefSeq" id="WP_152887668.1">
    <property type="nucleotide sequence ID" value="NZ_VJZD01000045.1"/>
</dbReference>
<name>A0A5N8VAP1_9ACTN</name>
<evidence type="ECO:0000313" key="2">
    <source>
        <dbReference type="Proteomes" id="UP000325849"/>
    </source>
</evidence>
<dbReference type="AlphaFoldDB" id="A0A5N8VAP1"/>
<proteinExistence type="predicted"/>
<dbReference type="Proteomes" id="UP000325849">
    <property type="component" value="Unassembled WGS sequence"/>
</dbReference>
<comment type="caution">
    <text evidence="1">The sequence shown here is derived from an EMBL/GenBank/DDBJ whole genome shotgun (WGS) entry which is preliminary data.</text>
</comment>
<accession>A0A5N8VAP1</accession>